<proteinExistence type="predicted"/>
<dbReference type="SUPFAM" id="SSF50978">
    <property type="entry name" value="WD40 repeat-like"/>
    <property type="match status" value="1"/>
</dbReference>
<name>A0ABS4LVZ4_9ACTN</name>
<feature type="region of interest" description="Disordered" evidence="4">
    <location>
        <begin position="1"/>
        <end position="23"/>
    </location>
</feature>
<evidence type="ECO:0000256" key="3">
    <source>
        <dbReference type="PROSITE-ProRule" id="PRU00221"/>
    </source>
</evidence>
<dbReference type="Proteomes" id="UP001519309">
    <property type="component" value="Unassembled WGS sequence"/>
</dbReference>
<feature type="repeat" description="WD" evidence="3">
    <location>
        <begin position="868"/>
        <end position="902"/>
    </location>
</feature>
<reference evidence="5 6" key="1">
    <citation type="submission" date="2021-03" db="EMBL/GenBank/DDBJ databases">
        <title>Genomic Encyclopedia of Type Strains, Phase IV (KMG-IV): sequencing the most valuable type-strain genomes for metagenomic binning, comparative biology and taxonomic classification.</title>
        <authorList>
            <person name="Goeker M."/>
        </authorList>
    </citation>
    <scope>NUCLEOTIDE SEQUENCE [LARGE SCALE GENOMIC DNA]</scope>
    <source>
        <strain evidence="5 6">DSM 40499</strain>
    </source>
</reference>
<feature type="compositionally biased region" description="Basic and acidic residues" evidence="4">
    <location>
        <begin position="417"/>
        <end position="432"/>
    </location>
</feature>
<dbReference type="Gene3D" id="2.130.10.10">
    <property type="entry name" value="YVTN repeat-like/Quinoprotein amine dehydrogenase"/>
    <property type="match status" value="4"/>
</dbReference>
<dbReference type="PROSITE" id="PS00678">
    <property type="entry name" value="WD_REPEATS_1"/>
    <property type="match status" value="1"/>
</dbReference>
<protein>
    <submittedName>
        <fullName evidence="5">WD40 repeat protein</fullName>
    </submittedName>
</protein>
<feature type="compositionally biased region" description="Basic and acidic residues" evidence="4">
    <location>
        <begin position="851"/>
        <end position="862"/>
    </location>
</feature>
<evidence type="ECO:0000256" key="2">
    <source>
        <dbReference type="ARBA" id="ARBA00022737"/>
    </source>
</evidence>
<dbReference type="Gene3D" id="3.40.50.1460">
    <property type="match status" value="1"/>
</dbReference>
<dbReference type="EMBL" id="JAGGLP010000008">
    <property type="protein sequence ID" value="MBP2051508.1"/>
    <property type="molecule type" value="Genomic_DNA"/>
</dbReference>
<dbReference type="SMART" id="SM00320">
    <property type="entry name" value="WD40"/>
    <property type="match status" value="7"/>
</dbReference>
<keyword evidence="2" id="KW-0677">Repeat</keyword>
<dbReference type="SUPFAM" id="SSF52129">
    <property type="entry name" value="Caspase-like"/>
    <property type="match status" value="1"/>
</dbReference>
<keyword evidence="1 3" id="KW-0853">WD repeat</keyword>
<evidence type="ECO:0000256" key="4">
    <source>
        <dbReference type="SAM" id="MobiDB-lite"/>
    </source>
</evidence>
<feature type="compositionally biased region" description="Basic and acidic residues" evidence="4">
    <location>
        <begin position="760"/>
        <end position="769"/>
    </location>
</feature>
<keyword evidence="6" id="KW-1185">Reference proteome</keyword>
<dbReference type="PROSITE" id="PS50082">
    <property type="entry name" value="WD_REPEATS_2"/>
    <property type="match status" value="1"/>
</dbReference>
<feature type="region of interest" description="Disordered" evidence="4">
    <location>
        <begin position="760"/>
        <end position="782"/>
    </location>
</feature>
<evidence type="ECO:0000313" key="5">
    <source>
        <dbReference type="EMBL" id="MBP2051508.1"/>
    </source>
</evidence>
<evidence type="ECO:0000256" key="1">
    <source>
        <dbReference type="ARBA" id="ARBA00022574"/>
    </source>
</evidence>
<dbReference type="InterPro" id="IPR001680">
    <property type="entry name" value="WD40_rpt"/>
</dbReference>
<dbReference type="Pfam" id="PF00400">
    <property type="entry name" value="WD40"/>
    <property type="match status" value="3"/>
</dbReference>
<evidence type="ECO:0000313" key="6">
    <source>
        <dbReference type="Proteomes" id="UP001519309"/>
    </source>
</evidence>
<accession>A0ABS4LVZ4</accession>
<feature type="region of interest" description="Disordered" evidence="4">
    <location>
        <begin position="803"/>
        <end position="824"/>
    </location>
</feature>
<dbReference type="InterPro" id="IPR015943">
    <property type="entry name" value="WD40/YVTN_repeat-like_dom_sf"/>
</dbReference>
<dbReference type="InterPro" id="IPR019775">
    <property type="entry name" value="WD40_repeat_CS"/>
</dbReference>
<gene>
    <name evidence="5" type="ORF">J2Z21_004479</name>
</gene>
<sequence>MAEGAADAPALGPPPALPDPRSSRAVLIAAGRYADPENPGDLPSAVDSMNALRDFVRNDWNLDPSRCRLLPDPRRTDDVLDALYEATADRTTTDTLLVYYCGHGLIDDQENLLLALRDSSRVRLDKALDYGKVQWHVRRSNARRRIVVLDCCYAARAFGLQGSDLERRTDIPGAVVVAASGPTAAAVAPPGERYTAFTGALLHVLRQGRTGGPELLPLDLVFEETRAHLLRRRRPNPWINDLNGAAKLPFVLNRAVAGPRVPPEFTDEVTHFLRCADRGAAPPAHADWVVRVEERARDGMVRHSMADGLPGHTTAVALASPAPLRLLERDTDLPLCLLARWWRALGQSDVSVRHMFAELALAAEFLAPVAEDGAGPTLVLSVRPSLLDTLPALDDEQSTVAGKALLEAARTLVPGRADAHAPGRESGSDRPGESAWTRWSPLRTAPGRCGAGYAWRDLPGRLAAAGRYAERRDLVSDPHWILHRARGAGGMGAALRDLLAIRVEGHDLAEVLSPWAHLVDAADPPGTDISVLHGRSRVTPGAALWRTLAPEGPHWLLEHASDAEPPAVVRVLGGQGGPVTGCCVHEDGTLMLTTDEQGFARLWELPTGVLLATADHTKTGLGDCVLLDGHRALLLGDDGAVRLWDLQAGTAYGDPLSTAPGGFRGCRGISAGLAVCLGRGDRSVHLVKVPAADSGESLGIAHTCAHRHPVAGAAVVDGHTLLTVTDAGSISAWDIESGTRLITQSRQAWQWSDLVKLLPRSEAHRKDPEGNGTPAGDRGRPRLRLLGFGGRGEARLAAWWTGEGDEGRAPRDTAPAPAVGPWDQGPEVVAAALTEDGRRLATLDADGFATLHDRPGPDDKQAPRTVRSRAHTAAGRTLCLTRDGTRMVTAGHDGFVRLWNLDRLPAGGPAAPEPAPPVIACLRVGKAVRAVREIGTTGRARSAGTSPDSRAREPFGAPAPALVAAAPSDAGGWLLLGCEQGRVVHRRLTAAGATVCRAGIETADAVVRRTAAEEEALSPRHRTAVVAAAAAPDGTWAATIGRDGEALLWRMTGPEPSARSVGQRAFRACCFDASSRHLWLTDTTDLYDLDVSVLSTSAFDITGGHGPVGPLRAHRLPGPVVGRDDTPPPTALHWGRGVLYRAARTLSRVTEQGRVTAEQELRHPVTSLALSDDGRHLAGIGRDGLVWCWDAETLAVLACHRLMSPLTDCAWEADSACLIVGQATGVSRLRFEPCAVPRPKEVFHDRGL</sequence>
<dbReference type="PANTHER" id="PTHR19879:SF9">
    <property type="entry name" value="TRANSCRIPTION INITIATION FACTOR TFIID SUBUNIT 5"/>
    <property type="match status" value="1"/>
</dbReference>
<feature type="region of interest" description="Disordered" evidence="4">
    <location>
        <begin position="851"/>
        <end position="872"/>
    </location>
</feature>
<dbReference type="SUPFAM" id="SSF63829">
    <property type="entry name" value="Calcium-dependent phosphotriesterase"/>
    <property type="match status" value="1"/>
</dbReference>
<comment type="caution">
    <text evidence="5">The sequence shown here is derived from an EMBL/GenBank/DDBJ whole genome shotgun (WGS) entry which is preliminary data.</text>
</comment>
<feature type="region of interest" description="Disordered" evidence="4">
    <location>
        <begin position="416"/>
        <end position="441"/>
    </location>
</feature>
<dbReference type="RefSeq" id="WP_107407366.1">
    <property type="nucleotide sequence ID" value="NZ_CP016279.1"/>
</dbReference>
<dbReference type="PANTHER" id="PTHR19879">
    <property type="entry name" value="TRANSCRIPTION INITIATION FACTOR TFIID"/>
    <property type="match status" value="1"/>
</dbReference>
<dbReference type="PROSITE" id="PS50294">
    <property type="entry name" value="WD_REPEATS_REGION"/>
    <property type="match status" value="1"/>
</dbReference>
<dbReference type="InterPro" id="IPR029030">
    <property type="entry name" value="Caspase-like_dom_sf"/>
</dbReference>
<dbReference type="NCBIfam" id="NF047832">
    <property type="entry name" value="caspase_w_EACC1"/>
    <property type="match status" value="1"/>
</dbReference>
<feature type="compositionally biased region" description="Low complexity" evidence="4">
    <location>
        <begin position="1"/>
        <end position="10"/>
    </location>
</feature>
<organism evidence="5 6">
    <name type="scientific">Streptomyces griseochromogenes</name>
    <dbReference type="NCBI Taxonomy" id="68214"/>
    <lineage>
        <taxon>Bacteria</taxon>
        <taxon>Bacillati</taxon>
        <taxon>Actinomycetota</taxon>
        <taxon>Actinomycetes</taxon>
        <taxon>Kitasatosporales</taxon>
        <taxon>Streptomycetaceae</taxon>
        <taxon>Streptomyces</taxon>
    </lineage>
</organism>
<dbReference type="InterPro" id="IPR036322">
    <property type="entry name" value="WD40_repeat_dom_sf"/>
</dbReference>